<evidence type="ECO:0000256" key="4">
    <source>
        <dbReference type="ARBA" id="ARBA00023315"/>
    </source>
</evidence>
<reference evidence="6" key="1">
    <citation type="journal article" date="2023" name="Int. J. Syst. Evol. Microbiol.">
        <title>Mesoterricola silvestris gen. nov., sp. nov., Mesoterricola sediminis sp. nov., Geothrix oryzae sp. nov., Geothrix edaphica sp. nov., Geothrix rubra sp. nov., and Geothrix limicola sp. nov., six novel members of Acidobacteriota isolated from soils.</title>
        <authorList>
            <person name="Itoh H."/>
            <person name="Sugisawa Y."/>
            <person name="Mise K."/>
            <person name="Xu Z."/>
            <person name="Kuniyasu M."/>
            <person name="Ushijima N."/>
            <person name="Kawano K."/>
            <person name="Kobayashi E."/>
            <person name="Shiratori Y."/>
            <person name="Masuda Y."/>
            <person name="Senoo K."/>
        </authorList>
    </citation>
    <scope>NUCLEOTIDE SEQUENCE</scope>
    <source>
        <strain evidence="6">W786</strain>
    </source>
</reference>
<dbReference type="Proteomes" id="UP001228113">
    <property type="component" value="Chromosome"/>
</dbReference>
<dbReference type="GO" id="GO:0046353">
    <property type="term" value="F:aminoglycoside 3-N-acetyltransferase activity"/>
    <property type="evidence" value="ECO:0007669"/>
    <property type="project" value="UniProtKB-EC"/>
</dbReference>
<dbReference type="InterPro" id="IPR003679">
    <property type="entry name" value="Amioglycoside_AcTrfase"/>
</dbReference>
<dbReference type="Pfam" id="PF02522">
    <property type="entry name" value="Antibiotic_NAT"/>
    <property type="match status" value="1"/>
</dbReference>
<dbReference type="PANTHER" id="PTHR11104">
    <property type="entry name" value="AMINOGLYCOSIDE N3-ACETYLTRANSFERASE"/>
    <property type="match status" value="1"/>
</dbReference>
<dbReference type="PANTHER" id="PTHR11104:SF0">
    <property type="entry name" value="SPBETA PROPHAGE-DERIVED AMINOGLYCOSIDE N(3')-ACETYLTRANSFERASE-LIKE PROTEIN YOKD"/>
    <property type="match status" value="1"/>
</dbReference>
<name>A0AA48KFV0_9BACT</name>
<sequence length="285" mass="30545">MSESLRPAPPSPCVTRSGLAGDIRALGLQPGRAVMLHASVGALGWVVGGPDTVIQAVLDVLGPAGTLLMFTGWEDDTFALDTWDEARRQAYLREKPPFEAGRSRADRHNSILAEYLRTWPGACRSDHPEASVAAVGRLAVDLTRDHPHDYAYGPGSPLARLVDAGGASLVLGAPLSRITVLHLAEATARLEGKRVVRYRMPVLRAGVRTWETFEDYDTTQRLVAGAPPDYFGLIARAFLEAGQGREGRAGAAPACLLDARDLVAFGAAWMERHLAGDGRPNPQAP</sequence>
<dbReference type="NCBIfam" id="NF033082">
    <property type="entry name" value="AAC_3"/>
    <property type="match status" value="1"/>
</dbReference>
<comment type="catalytic activity">
    <reaction evidence="5">
        <text>a 2-deoxystreptamine antibiotic + acetyl-CoA = an N(3)-acetyl-2-deoxystreptamine antibiotic + CoA + H(+)</text>
        <dbReference type="Rhea" id="RHEA:12665"/>
        <dbReference type="ChEBI" id="CHEBI:15378"/>
        <dbReference type="ChEBI" id="CHEBI:57287"/>
        <dbReference type="ChEBI" id="CHEBI:57288"/>
        <dbReference type="ChEBI" id="CHEBI:57921"/>
        <dbReference type="ChEBI" id="CHEBI:77452"/>
        <dbReference type="EC" id="2.3.1.81"/>
    </reaction>
</comment>
<evidence type="ECO:0000256" key="2">
    <source>
        <dbReference type="ARBA" id="ARBA00012882"/>
    </source>
</evidence>
<dbReference type="KEGG" id="msea:METESE_36250"/>
<keyword evidence="5" id="KW-0046">Antibiotic resistance</keyword>
<dbReference type="RefSeq" id="WP_243346442.1">
    <property type="nucleotide sequence ID" value="NZ_AP027081.1"/>
</dbReference>
<dbReference type="AlphaFoldDB" id="A0AA48KFV0"/>
<evidence type="ECO:0000256" key="3">
    <source>
        <dbReference type="ARBA" id="ARBA00022679"/>
    </source>
</evidence>
<evidence type="ECO:0000313" key="7">
    <source>
        <dbReference type="Proteomes" id="UP001228113"/>
    </source>
</evidence>
<comment type="similarity">
    <text evidence="1 5">Belongs to the antibiotic N-acetyltransferase family.</text>
</comment>
<keyword evidence="4 5" id="KW-0012">Acyltransferase</keyword>
<dbReference type="EMBL" id="AP027081">
    <property type="protein sequence ID" value="BDU78667.1"/>
    <property type="molecule type" value="Genomic_DNA"/>
</dbReference>
<keyword evidence="7" id="KW-1185">Reference proteome</keyword>
<dbReference type="GO" id="GO:0046677">
    <property type="term" value="P:response to antibiotic"/>
    <property type="evidence" value="ECO:0007669"/>
    <property type="project" value="UniProtKB-KW"/>
</dbReference>
<evidence type="ECO:0000313" key="6">
    <source>
        <dbReference type="EMBL" id="BDU78667.1"/>
    </source>
</evidence>
<dbReference type="SUPFAM" id="SSF110710">
    <property type="entry name" value="TTHA0583/YokD-like"/>
    <property type="match status" value="1"/>
</dbReference>
<evidence type="ECO:0000256" key="1">
    <source>
        <dbReference type="ARBA" id="ARBA00006383"/>
    </source>
</evidence>
<dbReference type="InterPro" id="IPR028345">
    <property type="entry name" value="Antibiotic_NAT-like"/>
</dbReference>
<evidence type="ECO:0000256" key="5">
    <source>
        <dbReference type="RuleBase" id="RU365031"/>
    </source>
</evidence>
<protein>
    <recommendedName>
        <fullName evidence="2 5">Aminoglycoside N(3)-acetyltransferase</fullName>
        <ecNumber evidence="5">2.3.1.-</ecNumber>
    </recommendedName>
</protein>
<dbReference type="EC" id="2.3.1.-" evidence="5"/>
<organism evidence="6 7">
    <name type="scientific">Mesoterricola sediminis</name>
    <dbReference type="NCBI Taxonomy" id="2927980"/>
    <lineage>
        <taxon>Bacteria</taxon>
        <taxon>Pseudomonadati</taxon>
        <taxon>Acidobacteriota</taxon>
        <taxon>Holophagae</taxon>
        <taxon>Holophagales</taxon>
        <taxon>Holophagaceae</taxon>
        <taxon>Mesoterricola</taxon>
    </lineage>
</organism>
<proteinExistence type="inferred from homology"/>
<accession>A0AA48KFV0</accession>
<keyword evidence="3 5" id="KW-0808">Transferase</keyword>
<gene>
    <name evidence="6" type="primary">aacC</name>
    <name evidence="6" type="ORF">METESE_36250</name>
</gene>